<evidence type="ECO:0000313" key="4">
    <source>
        <dbReference type="Proteomes" id="UP001516023"/>
    </source>
</evidence>
<keyword evidence="2" id="KW-0812">Transmembrane</keyword>
<evidence type="ECO:0000313" key="3">
    <source>
        <dbReference type="EMBL" id="KAL3799150.1"/>
    </source>
</evidence>
<name>A0ABD3QFY1_9STRA</name>
<dbReference type="AlphaFoldDB" id="A0ABD3QFY1"/>
<dbReference type="Proteomes" id="UP001516023">
    <property type="component" value="Unassembled WGS sequence"/>
</dbReference>
<sequence>MSSTALTPNNATTNAPPPTMSLTARFLVFLCIPLLFGVAGLGASYLQTKSVPYHEIDFNRDFVVPCVLVMALVVVIGFRTGGFRGQGEVVGVGGQEEEDVKDGDRKGKRQKKKQ</sequence>
<proteinExistence type="predicted"/>
<comment type="caution">
    <text evidence="3">The sequence shown here is derived from an EMBL/GenBank/DDBJ whole genome shotgun (WGS) entry which is preliminary data.</text>
</comment>
<dbReference type="EMBL" id="JABMIG020000041">
    <property type="protein sequence ID" value="KAL3799150.1"/>
    <property type="molecule type" value="Genomic_DNA"/>
</dbReference>
<reference evidence="3 4" key="1">
    <citation type="journal article" date="2020" name="G3 (Bethesda)">
        <title>Improved Reference Genome for Cyclotella cryptica CCMP332, a Model for Cell Wall Morphogenesis, Salinity Adaptation, and Lipid Production in Diatoms (Bacillariophyta).</title>
        <authorList>
            <person name="Roberts W.R."/>
            <person name="Downey K.M."/>
            <person name="Ruck E.C."/>
            <person name="Traller J.C."/>
            <person name="Alverson A.J."/>
        </authorList>
    </citation>
    <scope>NUCLEOTIDE SEQUENCE [LARGE SCALE GENOMIC DNA]</scope>
    <source>
        <strain evidence="3 4">CCMP332</strain>
    </source>
</reference>
<evidence type="ECO:0000256" key="1">
    <source>
        <dbReference type="SAM" id="MobiDB-lite"/>
    </source>
</evidence>
<keyword evidence="4" id="KW-1185">Reference proteome</keyword>
<protein>
    <submittedName>
        <fullName evidence="3">Uncharacterized protein</fullName>
    </submittedName>
</protein>
<feature type="transmembrane region" description="Helical" evidence="2">
    <location>
        <begin position="58"/>
        <end position="78"/>
    </location>
</feature>
<organism evidence="3 4">
    <name type="scientific">Cyclotella cryptica</name>
    <dbReference type="NCBI Taxonomy" id="29204"/>
    <lineage>
        <taxon>Eukaryota</taxon>
        <taxon>Sar</taxon>
        <taxon>Stramenopiles</taxon>
        <taxon>Ochrophyta</taxon>
        <taxon>Bacillariophyta</taxon>
        <taxon>Coscinodiscophyceae</taxon>
        <taxon>Thalassiosirophycidae</taxon>
        <taxon>Stephanodiscales</taxon>
        <taxon>Stephanodiscaceae</taxon>
        <taxon>Cyclotella</taxon>
    </lineage>
</organism>
<feature type="compositionally biased region" description="Gly residues" evidence="1">
    <location>
        <begin position="84"/>
        <end position="94"/>
    </location>
</feature>
<feature type="transmembrane region" description="Helical" evidence="2">
    <location>
        <begin position="26"/>
        <end position="46"/>
    </location>
</feature>
<keyword evidence="2" id="KW-0472">Membrane</keyword>
<gene>
    <name evidence="3" type="ORF">HJC23_002278</name>
</gene>
<feature type="region of interest" description="Disordered" evidence="1">
    <location>
        <begin position="84"/>
        <end position="114"/>
    </location>
</feature>
<evidence type="ECO:0000256" key="2">
    <source>
        <dbReference type="SAM" id="Phobius"/>
    </source>
</evidence>
<keyword evidence="2" id="KW-1133">Transmembrane helix</keyword>
<accession>A0ABD3QFY1</accession>